<comment type="subunit">
    <text evidence="12">Homotetramer; dimer of dimers.</text>
</comment>
<sequence length="295" mass="32173">MNEQQLRGLFVPVVAPFLPDGELDLDSYRHYVGSLLKEDIQGIVVHGTTGESPAVSWEEARLLFDVAREAMGDAALPILIGTGTNDTRETVRRTEDARRFGADGALVVVPYYSRPTQAGILEHFRHAAAAGLPVVVYEIPSRTGVRLTPETAMSILSLDGVIGMKDSTGDIRLLRELNRLGNVKPVLCGDDSLLLPMLSEGSAGGILASANAYTGRFLEVLSLMKENRTEDAAARFEELLPYIRLVFRESNPSPVKWLLAREGRIACDRTRLPLVGISEGLKLELEGYRSVLSGS</sequence>
<dbReference type="PANTHER" id="PTHR12128">
    <property type="entry name" value="DIHYDRODIPICOLINATE SYNTHASE"/>
    <property type="match status" value="1"/>
</dbReference>
<evidence type="ECO:0000313" key="16">
    <source>
        <dbReference type="EMBL" id="MBB6636944.1"/>
    </source>
</evidence>
<dbReference type="RefSeq" id="WP_185122139.1">
    <property type="nucleotide sequence ID" value="NZ_JACJVQ010000019.1"/>
</dbReference>
<dbReference type="GO" id="GO:0019877">
    <property type="term" value="P:diaminopimelate biosynthetic process"/>
    <property type="evidence" value="ECO:0007669"/>
    <property type="project" value="UniProtKB-UniRule"/>
</dbReference>
<dbReference type="InterPro" id="IPR020624">
    <property type="entry name" value="Schiff_base-form_aldolases_CS"/>
</dbReference>
<dbReference type="GO" id="GO:0009089">
    <property type="term" value="P:lysine biosynthetic process via diaminopimelate"/>
    <property type="evidence" value="ECO:0007669"/>
    <property type="project" value="UniProtKB-UniRule"/>
</dbReference>
<keyword evidence="5 12" id="KW-0963">Cytoplasm</keyword>
<proteinExistence type="inferred from homology"/>
<comment type="caution">
    <text evidence="12">Was originally thought to be a dihydrodipicolinate synthase (DHDPS), catalyzing the condensation of (S)-aspartate-beta-semialdehyde [(S)-ASA] and pyruvate to dihydrodipicolinate (DHDP). However, it was shown in E.coli that the product of the enzymatic reaction is not dihydrodipicolinate but in fact (4S)-4-hydroxy-2,3,4,5-tetrahydro-(2S)-dipicolinic acid (HTPA), and that the consecutive dehydration reaction leading to DHDP is not spontaneous but catalyzed by DapB.</text>
</comment>
<evidence type="ECO:0000256" key="2">
    <source>
        <dbReference type="ARBA" id="ARBA00005120"/>
    </source>
</evidence>
<dbReference type="GO" id="GO:0008840">
    <property type="term" value="F:4-hydroxy-tetrahydrodipicolinate synthase activity"/>
    <property type="evidence" value="ECO:0007669"/>
    <property type="project" value="UniProtKB-UniRule"/>
</dbReference>
<keyword evidence="9 12" id="KW-0456">Lyase</keyword>
<name>A0A841SYF8_9BACL</name>
<keyword evidence="17" id="KW-1185">Reference proteome</keyword>
<comment type="subcellular location">
    <subcellularLocation>
        <location evidence="12">Cytoplasm</location>
    </subcellularLocation>
</comment>
<comment type="pathway">
    <text evidence="2 12">Amino-acid biosynthesis; L-lysine biosynthesis via DAP pathway; (S)-tetrahydrodipicolinate from L-aspartate: step 3/4.</text>
</comment>
<dbReference type="PROSITE" id="PS00665">
    <property type="entry name" value="DHDPS_1"/>
    <property type="match status" value="1"/>
</dbReference>
<keyword evidence="6 12" id="KW-0028">Amino-acid biosynthesis</keyword>
<dbReference type="InterPro" id="IPR013785">
    <property type="entry name" value="Aldolase_TIM"/>
</dbReference>
<dbReference type="Proteomes" id="UP000535838">
    <property type="component" value="Unassembled WGS sequence"/>
</dbReference>
<organism evidence="16 17">
    <name type="scientific">Cohnella thailandensis</name>
    <dbReference type="NCBI Taxonomy" id="557557"/>
    <lineage>
        <taxon>Bacteria</taxon>
        <taxon>Bacillati</taxon>
        <taxon>Bacillota</taxon>
        <taxon>Bacilli</taxon>
        <taxon>Bacillales</taxon>
        <taxon>Paenibacillaceae</taxon>
        <taxon>Cohnella</taxon>
    </lineage>
</organism>
<dbReference type="UniPathway" id="UPA00034">
    <property type="reaction ID" value="UER00017"/>
</dbReference>
<dbReference type="SUPFAM" id="SSF51569">
    <property type="entry name" value="Aldolase"/>
    <property type="match status" value="1"/>
</dbReference>
<comment type="caution">
    <text evidence="16">The sequence shown here is derived from an EMBL/GenBank/DDBJ whole genome shotgun (WGS) entry which is preliminary data.</text>
</comment>
<evidence type="ECO:0000256" key="6">
    <source>
        <dbReference type="ARBA" id="ARBA00022605"/>
    </source>
</evidence>
<evidence type="ECO:0000256" key="4">
    <source>
        <dbReference type="ARBA" id="ARBA00012086"/>
    </source>
</evidence>
<evidence type="ECO:0000256" key="13">
    <source>
        <dbReference type="PIRNR" id="PIRNR001365"/>
    </source>
</evidence>
<feature type="active site" description="Proton donor/acceptor" evidence="12 14">
    <location>
        <position position="137"/>
    </location>
</feature>
<evidence type="ECO:0000313" key="17">
    <source>
        <dbReference type="Proteomes" id="UP000535838"/>
    </source>
</evidence>
<dbReference type="HAMAP" id="MF_00418">
    <property type="entry name" value="DapA"/>
    <property type="match status" value="1"/>
</dbReference>
<protein>
    <recommendedName>
        <fullName evidence="4 12">4-hydroxy-tetrahydrodipicolinate synthase</fullName>
        <shortName evidence="12">HTPA synthase</shortName>
        <ecNumber evidence="4 12">4.3.3.7</ecNumber>
    </recommendedName>
</protein>
<evidence type="ECO:0000256" key="10">
    <source>
        <dbReference type="ARBA" id="ARBA00023270"/>
    </source>
</evidence>
<evidence type="ECO:0000256" key="14">
    <source>
        <dbReference type="PIRSR" id="PIRSR001365-1"/>
    </source>
</evidence>
<gene>
    <name evidence="12 16" type="primary">dapA</name>
    <name evidence="16" type="ORF">H7B67_22685</name>
</gene>
<dbReference type="EMBL" id="JACJVQ010000019">
    <property type="protein sequence ID" value="MBB6636944.1"/>
    <property type="molecule type" value="Genomic_DNA"/>
</dbReference>
<evidence type="ECO:0000256" key="15">
    <source>
        <dbReference type="PIRSR" id="PIRSR001365-2"/>
    </source>
</evidence>
<keyword evidence="10 12" id="KW-0704">Schiff base</keyword>
<dbReference type="PRINTS" id="PR00146">
    <property type="entry name" value="DHPICSNTHASE"/>
</dbReference>
<keyword evidence="7 12" id="KW-0220">Diaminopimelate biosynthesis</keyword>
<feature type="binding site" evidence="12 15">
    <location>
        <position position="49"/>
    </location>
    <ligand>
        <name>pyruvate</name>
        <dbReference type="ChEBI" id="CHEBI:15361"/>
    </ligand>
</feature>
<comment type="function">
    <text evidence="1 12">Catalyzes the condensation of (S)-aspartate-beta-semialdehyde [(S)-ASA] and pyruvate to 4-hydroxy-tetrahydrodipicolinate (HTPA).</text>
</comment>
<evidence type="ECO:0000256" key="12">
    <source>
        <dbReference type="HAMAP-Rule" id="MF_00418"/>
    </source>
</evidence>
<dbReference type="CDD" id="cd00950">
    <property type="entry name" value="DHDPS"/>
    <property type="match status" value="1"/>
</dbReference>
<dbReference type="AlphaFoldDB" id="A0A841SYF8"/>
<dbReference type="InterPro" id="IPR005263">
    <property type="entry name" value="DapA"/>
</dbReference>
<feature type="site" description="Part of a proton relay during catalysis" evidence="12">
    <location>
        <position position="48"/>
    </location>
</feature>
<dbReference type="PANTHER" id="PTHR12128:SF66">
    <property type="entry name" value="4-HYDROXY-2-OXOGLUTARATE ALDOLASE, MITOCHONDRIAL"/>
    <property type="match status" value="1"/>
</dbReference>
<feature type="site" description="Part of a proton relay during catalysis" evidence="12">
    <location>
        <position position="112"/>
    </location>
</feature>
<accession>A0A841SYF8</accession>
<feature type="active site" description="Schiff-base intermediate with substrate" evidence="12 14">
    <location>
        <position position="165"/>
    </location>
</feature>
<keyword evidence="8 12" id="KW-0457">Lysine biosynthesis</keyword>
<reference evidence="16 17" key="1">
    <citation type="submission" date="2020-08" db="EMBL/GenBank/DDBJ databases">
        <title>Cohnella phylogeny.</title>
        <authorList>
            <person name="Dunlap C."/>
        </authorList>
    </citation>
    <scope>NUCLEOTIDE SEQUENCE [LARGE SCALE GENOMIC DNA]</scope>
    <source>
        <strain evidence="16 17">DSM 25241</strain>
    </source>
</reference>
<evidence type="ECO:0000256" key="9">
    <source>
        <dbReference type="ARBA" id="ARBA00023239"/>
    </source>
</evidence>
<evidence type="ECO:0000256" key="1">
    <source>
        <dbReference type="ARBA" id="ARBA00003294"/>
    </source>
</evidence>
<dbReference type="Gene3D" id="3.20.20.70">
    <property type="entry name" value="Aldolase class I"/>
    <property type="match status" value="1"/>
</dbReference>
<dbReference type="SMART" id="SM01130">
    <property type="entry name" value="DHDPS"/>
    <property type="match status" value="1"/>
</dbReference>
<dbReference type="GO" id="GO:0005737">
    <property type="term" value="C:cytoplasm"/>
    <property type="evidence" value="ECO:0007669"/>
    <property type="project" value="UniProtKB-SubCell"/>
</dbReference>
<dbReference type="NCBIfam" id="TIGR00674">
    <property type="entry name" value="dapA"/>
    <property type="match status" value="1"/>
</dbReference>
<dbReference type="InterPro" id="IPR002220">
    <property type="entry name" value="DapA-like"/>
</dbReference>
<comment type="catalytic activity">
    <reaction evidence="11 12">
        <text>L-aspartate 4-semialdehyde + pyruvate = (2S,4S)-4-hydroxy-2,3,4,5-tetrahydrodipicolinate + H2O + H(+)</text>
        <dbReference type="Rhea" id="RHEA:34171"/>
        <dbReference type="ChEBI" id="CHEBI:15361"/>
        <dbReference type="ChEBI" id="CHEBI:15377"/>
        <dbReference type="ChEBI" id="CHEBI:15378"/>
        <dbReference type="ChEBI" id="CHEBI:67139"/>
        <dbReference type="ChEBI" id="CHEBI:537519"/>
        <dbReference type="EC" id="4.3.3.7"/>
    </reaction>
</comment>
<evidence type="ECO:0000256" key="3">
    <source>
        <dbReference type="ARBA" id="ARBA00007592"/>
    </source>
</evidence>
<dbReference type="EC" id="4.3.3.7" evidence="4 12"/>
<evidence type="ECO:0000256" key="11">
    <source>
        <dbReference type="ARBA" id="ARBA00047836"/>
    </source>
</evidence>
<evidence type="ECO:0000256" key="7">
    <source>
        <dbReference type="ARBA" id="ARBA00022915"/>
    </source>
</evidence>
<comment type="similarity">
    <text evidence="3 12 13">Belongs to the DapA family.</text>
</comment>
<evidence type="ECO:0000256" key="5">
    <source>
        <dbReference type="ARBA" id="ARBA00022490"/>
    </source>
</evidence>
<dbReference type="Pfam" id="PF00701">
    <property type="entry name" value="DHDPS"/>
    <property type="match status" value="1"/>
</dbReference>
<evidence type="ECO:0000256" key="8">
    <source>
        <dbReference type="ARBA" id="ARBA00023154"/>
    </source>
</evidence>
<dbReference type="PIRSF" id="PIRSF001365">
    <property type="entry name" value="DHDPS"/>
    <property type="match status" value="1"/>
</dbReference>
<feature type="binding site" evidence="12 15">
    <location>
        <position position="206"/>
    </location>
    <ligand>
        <name>pyruvate</name>
        <dbReference type="ChEBI" id="CHEBI:15361"/>
    </ligand>
</feature>